<protein>
    <submittedName>
        <fullName evidence="2">Uncharacterized protein</fullName>
    </submittedName>
</protein>
<dbReference type="Proteomes" id="UP000596742">
    <property type="component" value="Unassembled WGS sequence"/>
</dbReference>
<name>A0A8B6CC29_MYTGA</name>
<keyword evidence="1" id="KW-0732">Signal</keyword>
<dbReference type="EMBL" id="UYJE01001411">
    <property type="protein sequence ID" value="VDI01990.1"/>
    <property type="molecule type" value="Genomic_DNA"/>
</dbReference>
<feature type="signal peptide" evidence="1">
    <location>
        <begin position="1"/>
        <end position="22"/>
    </location>
</feature>
<evidence type="ECO:0000313" key="3">
    <source>
        <dbReference type="Proteomes" id="UP000596742"/>
    </source>
</evidence>
<feature type="chain" id="PRO_5032704949" evidence="1">
    <location>
        <begin position="23"/>
        <end position="528"/>
    </location>
</feature>
<reference evidence="2" key="1">
    <citation type="submission" date="2018-11" db="EMBL/GenBank/DDBJ databases">
        <authorList>
            <person name="Alioto T."/>
            <person name="Alioto T."/>
        </authorList>
    </citation>
    <scope>NUCLEOTIDE SEQUENCE</scope>
</reference>
<accession>A0A8B6CC29</accession>
<evidence type="ECO:0000313" key="2">
    <source>
        <dbReference type="EMBL" id="VDI01990.1"/>
    </source>
</evidence>
<comment type="caution">
    <text evidence="2">The sequence shown here is derived from an EMBL/GenBank/DDBJ whole genome shotgun (WGS) entry which is preliminary data.</text>
</comment>
<proteinExistence type="predicted"/>
<sequence>MLKLNIGVIVSVTLVAFCQCSANEYVPAPVKVASNPFVKKFVGILKKEDLHKNQISATSHHDVSNLGVKHVGNVPSHDTTGFVDPFYGKSIHNAPVKVDTSGSSHADLSVSSSGHGTGSNLLPGVSYITDVGSSGDRKKTNVHGSYARTGGDDFVDPFYSNSDDNVPTHVDPYQPTYVAATSGNGQHKLHGVSYVTDDSYNDNWGNDVPVGTPSNEYVDNAVNDFVDPFYAKNGNSHMPRQYVGNGVSAPSGTPYRSDFAQYVNHNSDQFVDPFYAKKGNNPTNYNYNAGNSYPSIGSSSWSDVFNKKGLVFVEWPLKSQKSTEPNVVCMDKRNSVPSVYIKIEGLDDPLCMHLKVPNHKQKTLIKHGDETLGIKTSLCESTVQKEVYSADYINAAYIPDHQITMYPDMILEDLTFRQWNDGEIADLPFPSKQMKIKACRSDGSLRGLQFYIDASTPNTDYSGILGPLANMKLHKFDTSREGEGKTVANIVVKNANKKYEFKSVLRYGVSRLSQQCWETTDTSFLNLD</sequence>
<organism evidence="2 3">
    <name type="scientific">Mytilus galloprovincialis</name>
    <name type="common">Mediterranean mussel</name>
    <dbReference type="NCBI Taxonomy" id="29158"/>
    <lineage>
        <taxon>Eukaryota</taxon>
        <taxon>Metazoa</taxon>
        <taxon>Spiralia</taxon>
        <taxon>Lophotrochozoa</taxon>
        <taxon>Mollusca</taxon>
        <taxon>Bivalvia</taxon>
        <taxon>Autobranchia</taxon>
        <taxon>Pteriomorphia</taxon>
        <taxon>Mytilida</taxon>
        <taxon>Mytiloidea</taxon>
        <taxon>Mytilidae</taxon>
        <taxon>Mytilinae</taxon>
        <taxon>Mytilus</taxon>
    </lineage>
</organism>
<evidence type="ECO:0000256" key="1">
    <source>
        <dbReference type="SAM" id="SignalP"/>
    </source>
</evidence>
<dbReference type="AlphaFoldDB" id="A0A8B6CC29"/>
<dbReference type="OrthoDB" id="10331538at2759"/>
<keyword evidence="3" id="KW-1185">Reference proteome</keyword>
<gene>
    <name evidence="2" type="ORF">MGAL_10B082539</name>
</gene>